<dbReference type="EMBL" id="JAUEDM010000007">
    <property type="protein sequence ID" value="KAK3314298.1"/>
    <property type="molecule type" value="Genomic_DNA"/>
</dbReference>
<dbReference type="GO" id="GO:0003676">
    <property type="term" value="F:nucleic acid binding"/>
    <property type="evidence" value="ECO:0007669"/>
    <property type="project" value="InterPro"/>
</dbReference>
<dbReference type="Proteomes" id="UP001283341">
    <property type="component" value="Unassembled WGS sequence"/>
</dbReference>
<evidence type="ECO:0000313" key="1">
    <source>
        <dbReference type="EMBL" id="KAK3314298.1"/>
    </source>
</evidence>
<dbReference type="AlphaFoldDB" id="A0AAE0M0E2"/>
<comment type="caution">
    <text evidence="1">The sequence shown here is derived from an EMBL/GenBank/DDBJ whole genome shotgun (WGS) entry which is preliminary data.</text>
</comment>
<organism evidence="1 2">
    <name type="scientific">Apodospora peruviana</name>
    <dbReference type="NCBI Taxonomy" id="516989"/>
    <lineage>
        <taxon>Eukaryota</taxon>
        <taxon>Fungi</taxon>
        <taxon>Dikarya</taxon>
        <taxon>Ascomycota</taxon>
        <taxon>Pezizomycotina</taxon>
        <taxon>Sordariomycetes</taxon>
        <taxon>Sordariomycetidae</taxon>
        <taxon>Sordariales</taxon>
        <taxon>Lasiosphaeriaceae</taxon>
        <taxon>Apodospora</taxon>
    </lineage>
</organism>
<proteinExistence type="predicted"/>
<reference evidence="1" key="1">
    <citation type="journal article" date="2023" name="Mol. Phylogenet. Evol.">
        <title>Genome-scale phylogeny and comparative genomics of the fungal order Sordariales.</title>
        <authorList>
            <person name="Hensen N."/>
            <person name="Bonometti L."/>
            <person name="Westerberg I."/>
            <person name="Brannstrom I.O."/>
            <person name="Guillou S."/>
            <person name="Cros-Aarteil S."/>
            <person name="Calhoun S."/>
            <person name="Haridas S."/>
            <person name="Kuo A."/>
            <person name="Mondo S."/>
            <person name="Pangilinan J."/>
            <person name="Riley R."/>
            <person name="LaButti K."/>
            <person name="Andreopoulos B."/>
            <person name="Lipzen A."/>
            <person name="Chen C."/>
            <person name="Yan M."/>
            <person name="Daum C."/>
            <person name="Ng V."/>
            <person name="Clum A."/>
            <person name="Steindorff A."/>
            <person name="Ohm R.A."/>
            <person name="Martin F."/>
            <person name="Silar P."/>
            <person name="Natvig D.O."/>
            <person name="Lalanne C."/>
            <person name="Gautier V."/>
            <person name="Ament-Velasquez S.L."/>
            <person name="Kruys A."/>
            <person name="Hutchinson M.I."/>
            <person name="Powell A.J."/>
            <person name="Barry K."/>
            <person name="Miller A.N."/>
            <person name="Grigoriev I.V."/>
            <person name="Debuchy R."/>
            <person name="Gladieux P."/>
            <person name="Hiltunen Thoren M."/>
            <person name="Johannesson H."/>
        </authorList>
    </citation>
    <scope>NUCLEOTIDE SEQUENCE</scope>
    <source>
        <strain evidence="1">CBS 118394</strain>
    </source>
</reference>
<sequence>MPPPTPRPSFAQLHIPKGPSSTLRMSPLPSEVSSPNYRGNPFLRSNLSALIPPGKNCSLFIRKLPPNMTTHQLLSAIRGCGRIYSSYINPPFTFPDQTKVHETSAAKIVFFTRSGAETFYHRFGAQGFQIGSFCGTVLWNRVMVAEQHGLDETCSRVVVVSGSNWLVAREKLEQKIRDVCFYDLDEVLVHEADGVRTVEFRFGSYQAQAEAVFKVLGREYRDVDGVEVRFGRDPCE</sequence>
<evidence type="ECO:0000313" key="2">
    <source>
        <dbReference type="Proteomes" id="UP001283341"/>
    </source>
</evidence>
<evidence type="ECO:0008006" key="3">
    <source>
        <dbReference type="Google" id="ProtNLM"/>
    </source>
</evidence>
<name>A0AAE0M0E2_9PEZI</name>
<dbReference type="SUPFAM" id="SSF54928">
    <property type="entry name" value="RNA-binding domain, RBD"/>
    <property type="match status" value="1"/>
</dbReference>
<dbReference type="InterPro" id="IPR035979">
    <property type="entry name" value="RBD_domain_sf"/>
</dbReference>
<reference evidence="1" key="2">
    <citation type="submission" date="2023-06" db="EMBL/GenBank/DDBJ databases">
        <authorList>
            <consortium name="Lawrence Berkeley National Laboratory"/>
            <person name="Haridas S."/>
            <person name="Hensen N."/>
            <person name="Bonometti L."/>
            <person name="Westerberg I."/>
            <person name="Brannstrom I.O."/>
            <person name="Guillou S."/>
            <person name="Cros-Aarteil S."/>
            <person name="Calhoun S."/>
            <person name="Kuo A."/>
            <person name="Mondo S."/>
            <person name="Pangilinan J."/>
            <person name="Riley R."/>
            <person name="Labutti K."/>
            <person name="Andreopoulos B."/>
            <person name="Lipzen A."/>
            <person name="Chen C."/>
            <person name="Yanf M."/>
            <person name="Daum C."/>
            <person name="Ng V."/>
            <person name="Clum A."/>
            <person name="Steindorff A."/>
            <person name="Ohm R."/>
            <person name="Martin F."/>
            <person name="Silar P."/>
            <person name="Natvig D."/>
            <person name="Lalanne C."/>
            <person name="Gautier V."/>
            <person name="Ament-Velasquez S.L."/>
            <person name="Kruys A."/>
            <person name="Hutchinson M.I."/>
            <person name="Powell A.J."/>
            <person name="Barry K."/>
            <person name="Miller A.N."/>
            <person name="Grigoriev I.V."/>
            <person name="Debuchy R."/>
            <person name="Gladieux P."/>
            <person name="Thoren M.H."/>
            <person name="Johannesson H."/>
        </authorList>
    </citation>
    <scope>NUCLEOTIDE SEQUENCE</scope>
    <source>
        <strain evidence="1">CBS 118394</strain>
    </source>
</reference>
<gene>
    <name evidence="1" type="ORF">B0H66DRAFT_584564</name>
</gene>
<accession>A0AAE0M0E2</accession>
<keyword evidence="2" id="KW-1185">Reference proteome</keyword>
<protein>
    <recommendedName>
        <fullName evidence="3">RRM domain-containing protein</fullName>
    </recommendedName>
</protein>